<dbReference type="InterPro" id="IPR004693">
    <property type="entry name" value="Silicon_transpt"/>
</dbReference>
<protein>
    <recommendedName>
        <fullName evidence="3">Silicon transporter alpha</fullName>
    </recommendedName>
</protein>
<evidence type="ECO:0008006" key="3">
    <source>
        <dbReference type="Google" id="ProtNLM"/>
    </source>
</evidence>
<keyword evidence="1" id="KW-0472">Membrane</keyword>
<feature type="transmembrane region" description="Helical" evidence="1">
    <location>
        <begin position="207"/>
        <end position="230"/>
    </location>
</feature>
<keyword evidence="1" id="KW-1133">Transmembrane helix</keyword>
<feature type="transmembrane region" description="Helical" evidence="1">
    <location>
        <begin position="119"/>
        <end position="137"/>
    </location>
</feature>
<dbReference type="AlphaFoldDB" id="A0A7S2G534"/>
<proteinExistence type="predicted"/>
<feature type="transmembrane region" description="Helical" evidence="1">
    <location>
        <begin position="250"/>
        <end position="274"/>
    </location>
</feature>
<dbReference type="EMBL" id="HBGU01018901">
    <property type="protein sequence ID" value="CAD9430835.1"/>
    <property type="molecule type" value="Transcribed_RNA"/>
</dbReference>
<name>A0A7S2G534_9EUKA</name>
<feature type="transmembrane region" description="Helical" evidence="1">
    <location>
        <begin position="348"/>
        <end position="367"/>
    </location>
</feature>
<dbReference type="Pfam" id="PF03842">
    <property type="entry name" value="Silic_transp"/>
    <property type="match status" value="1"/>
</dbReference>
<feature type="transmembrane region" description="Helical" evidence="1">
    <location>
        <begin position="157"/>
        <end position="180"/>
    </location>
</feature>
<reference evidence="2" key="1">
    <citation type="submission" date="2021-01" db="EMBL/GenBank/DDBJ databases">
        <authorList>
            <person name="Corre E."/>
            <person name="Pelletier E."/>
            <person name="Niang G."/>
            <person name="Scheremetjew M."/>
            <person name="Finn R."/>
            <person name="Kale V."/>
            <person name="Holt S."/>
            <person name="Cochrane G."/>
            <person name="Meng A."/>
            <person name="Brown T."/>
            <person name="Cohen L."/>
        </authorList>
    </citation>
    <scope>NUCLEOTIDE SEQUENCE</scope>
    <source>
        <strain evidence="2">UTEX LB 985</strain>
    </source>
</reference>
<feature type="transmembrane region" description="Helical" evidence="1">
    <location>
        <begin position="20"/>
        <end position="37"/>
    </location>
</feature>
<gene>
    <name evidence="2" type="ORF">CBRE1094_LOCUS10297</name>
</gene>
<sequence>MTGIVTRVNNPPWNAEHLHWLVDVLLFWIMLFWIAMLEGCQISIVGLQGHDPETFKETHPRAYKSCKLVLAGANVERFLVGRQFLLLFNGFLVSRIGGGQNLQNFAMGGWLWDPFPTQFLFSNGVLLMVVIVALGQLPTQLVAADKLLGFFNLPLGHYYLVVLPCLAVEFLGLTHSSYLLKDLLCAICKIDQSAADPAKAMKKDVWYYARCVLSVCIVILSGTFVIKGIALGQTNATEGPGWDELPGAAAVVVSLLFMFMLACAEGLQVSLVSLTRTRWSSLEKSSPLAYRTCRLAFRGSHMNAFLVGRQFLTAMNMVLLARVTSYAGTEGALLPGGDWGFGQGFNAALLQTGFMGALLVVNVAQLASQVTASIFPVAVINNHFMNWTLRLTLLIEFTGIVNACWPLAKLMERAFRMAPDPINCHLDGAKQSSTSGKIVIQWTPNTAVEAAVERAVVEEAAVERAAVE</sequence>
<evidence type="ECO:0000313" key="2">
    <source>
        <dbReference type="EMBL" id="CAD9430835.1"/>
    </source>
</evidence>
<keyword evidence="1" id="KW-0812">Transmembrane</keyword>
<accession>A0A7S2G534</accession>
<dbReference type="GO" id="GO:0015708">
    <property type="term" value="P:silicic acid import across plasma membrane"/>
    <property type="evidence" value="ECO:0007669"/>
    <property type="project" value="InterPro"/>
</dbReference>
<evidence type="ECO:0000256" key="1">
    <source>
        <dbReference type="SAM" id="Phobius"/>
    </source>
</evidence>
<organism evidence="2">
    <name type="scientific">Haptolina brevifila</name>
    <dbReference type="NCBI Taxonomy" id="156173"/>
    <lineage>
        <taxon>Eukaryota</taxon>
        <taxon>Haptista</taxon>
        <taxon>Haptophyta</taxon>
        <taxon>Prymnesiophyceae</taxon>
        <taxon>Prymnesiales</taxon>
        <taxon>Prymnesiaceae</taxon>
        <taxon>Haptolina</taxon>
    </lineage>
</organism>